<dbReference type="PANTHER" id="PTHR24121">
    <property type="entry name" value="NO MECHANORECEPTOR POTENTIAL C, ISOFORM D-RELATED"/>
    <property type="match status" value="1"/>
</dbReference>
<dbReference type="SMART" id="SM00248">
    <property type="entry name" value="ANK"/>
    <property type="match status" value="3"/>
</dbReference>
<dbReference type="Pfam" id="PF12796">
    <property type="entry name" value="Ank_2"/>
    <property type="match status" value="1"/>
</dbReference>
<evidence type="ECO:0000313" key="2">
    <source>
        <dbReference type="Proteomes" id="UP000002640"/>
    </source>
</evidence>
<dbReference type="GeneID" id="20644282"/>
<keyword evidence="2" id="KW-1185">Reference proteome</keyword>
<dbReference type="Proteomes" id="UP000002640">
    <property type="component" value="Unassembled WGS sequence"/>
</dbReference>
<accession>G5A815</accession>
<gene>
    <name evidence="1" type="ORF">PHYSODRAFT_319038</name>
</gene>
<dbReference type="InterPro" id="IPR036770">
    <property type="entry name" value="Ankyrin_rpt-contain_sf"/>
</dbReference>
<sequence>MRCRRPAAPDASSVSRFHEALHHGRVDAARRMIHQNPSLANARASSSPHLTSLMVSSSTKLPPLKHILTLIKLLLAKGALLRTKDDHRRTILMAVCAAGAHPHVVKCLLDHDSINANHRVLLWSDQDDQGRTALGLACSNGHGRLASYILDLLSPDEEVGLNTPLHALHFAIQSRDERCVLDLLRNRKLRWVIRENRREEKLLVHGEWNQTHSQRDDVEEVTVSSCVAAAVKQEMVHVVMEMHRLNRRCVGHATWFALCSEESACRQGKTPELVQRFTRVRPEFEGIADLHRRDCVWERIQLVFLVRYAPERSGRLRASRQLNIVAELPDSLFRIVAEFVKPQFDDAEEAQKERFKSVLDLSSW</sequence>
<reference evidence="1 2" key="1">
    <citation type="journal article" date="2006" name="Science">
        <title>Phytophthora genome sequences uncover evolutionary origins and mechanisms of pathogenesis.</title>
        <authorList>
            <person name="Tyler B.M."/>
            <person name="Tripathy S."/>
            <person name="Zhang X."/>
            <person name="Dehal P."/>
            <person name="Jiang R.H."/>
            <person name="Aerts A."/>
            <person name="Arredondo F.D."/>
            <person name="Baxter L."/>
            <person name="Bensasson D."/>
            <person name="Beynon J.L."/>
            <person name="Chapman J."/>
            <person name="Damasceno C.M."/>
            <person name="Dorrance A.E."/>
            <person name="Dou D."/>
            <person name="Dickerman A.W."/>
            <person name="Dubchak I.L."/>
            <person name="Garbelotto M."/>
            <person name="Gijzen M."/>
            <person name="Gordon S.G."/>
            <person name="Govers F."/>
            <person name="Grunwald N.J."/>
            <person name="Huang W."/>
            <person name="Ivors K.L."/>
            <person name="Jones R.W."/>
            <person name="Kamoun S."/>
            <person name="Krampis K."/>
            <person name="Lamour K.H."/>
            <person name="Lee M.K."/>
            <person name="McDonald W.H."/>
            <person name="Medina M."/>
            <person name="Meijer H.J."/>
            <person name="Nordberg E.K."/>
            <person name="Maclean D.J."/>
            <person name="Ospina-Giraldo M.D."/>
            <person name="Morris P.F."/>
            <person name="Phuntumart V."/>
            <person name="Putnam N.H."/>
            <person name="Rash S."/>
            <person name="Rose J.K."/>
            <person name="Sakihama Y."/>
            <person name="Salamov A.A."/>
            <person name="Savidor A."/>
            <person name="Scheuring C.F."/>
            <person name="Smith B.M."/>
            <person name="Sobral B.W."/>
            <person name="Terry A."/>
            <person name="Torto-Alalibo T.A."/>
            <person name="Win J."/>
            <person name="Xu Z."/>
            <person name="Zhang H."/>
            <person name="Grigoriev I.V."/>
            <person name="Rokhsar D.S."/>
            <person name="Boore J.L."/>
        </authorList>
    </citation>
    <scope>NUCLEOTIDE SEQUENCE [LARGE SCALE GENOMIC DNA]</scope>
    <source>
        <strain evidence="1 2">P6497</strain>
    </source>
</reference>
<dbReference type="InterPro" id="IPR002110">
    <property type="entry name" value="Ankyrin_rpt"/>
</dbReference>
<dbReference type="PANTHER" id="PTHR24121:SF23">
    <property type="entry name" value="NO MECHANORECEPTOR POTENTIAL C, ISOFORM H"/>
    <property type="match status" value="1"/>
</dbReference>
<dbReference type="InParanoid" id="G5A815"/>
<dbReference type="Gene3D" id="1.25.40.20">
    <property type="entry name" value="Ankyrin repeat-containing domain"/>
    <property type="match status" value="1"/>
</dbReference>
<evidence type="ECO:0000313" key="1">
    <source>
        <dbReference type="EMBL" id="EGZ08041.1"/>
    </source>
</evidence>
<protein>
    <submittedName>
        <fullName evidence="1">Uncharacterized protein</fullName>
    </submittedName>
</protein>
<dbReference type="AlphaFoldDB" id="G5A815"/>
<proteinExistence type="predicted"/>
<dbReference type="KEGG" id="psoj:PHYSODRAFT_319038"/>
<organism evidence="1 2">
    <name type="scientific">Phytophthora sojae (strain P6497)</name>
    <name type="common">Soybean stem and root rot agent</name>
    <name type="synonym">Phytophthora megasperma f. sp. glycines</name>
    <dbReference type="NCBI Taxonomy" id="1094619"/>
    <lineage>
        <taxon>Eukaryota</taxon>
        <taxon>Sar</taxon>
        <taxon>Stramenopiles</taxon>
        <taxon>Oomycota</taxon>
        <taxon>Peronosporomycetes</taxon>
        <taxon>Peronosporales</taxon>
        <taxon>Peronosporaceae</taxon>
        <taxon>Phytophthora</taxon>
    </lineage>
</organism>
<name>G5A815_PHYSP</name>
<dbReference type="RefSeq" id="XP_009536213.1">
    <property type="nucleotide sequence ID" value="XM_009537918.1"/>
</dbReference>
<dbReference type="OMA" id="RCVGHAT"/>
<dbReference type="EMBL" id="JH159161">
    <property type="protein sequence ID" value="EGZ08041.1"/>
    <property type="molecule type" value="Genomic_DNA"/>
</dbReference>
<dbReference type="SMR" id="G5A815"/>
<dbReference type="SUPFAM" id="SSF48403">
    <property type="entry name" value="Ankyrin repeat"/>
    <property type="match status" value="1"/>
</dbReference>